<feature type="region of interest" description="Disordered" evidence="1">
    <location>
        <begin position="43"/>
        <end position="64"/>
    </location>
</feature>
<sequence>MYESTRCLPPASILPPPAMAAPLISPPPAKLVRAEFELPPSSHAMMRTSCSPPKSASQLPSPNQTTIQHMYNNGVPPMIYDHSQHHRFEF</sequence>
<organism evidence="2 3">
    <name type="scientific">Caenorhabditis japonica</name>
    <dbReference type="NCBI Taxonomy" id="281687"/>
    <lineage>
        <taxon>Eukaryota</taxon>
        <taxon>Metazoa</taxon>
        <taxon>Ecdysozoa</taxon>
        <taxon>Nematoda</taxon>
        <taxon>Chromadorea</taxon>
        <taxon>Rhabditida</taxon>
        <taxon>Rhabditina</taxon>
        <taxon>Rhabditomorpha</taxon>
        <taxon>Rhabditoidea</taxon>
        <taxon>Rhabditidae</taxon>
        <taxon>Peloderinae</taxon>
        <taxon>Caenorhabditis</taxon>
    </lineage>
</organism>
<reference evidence="2" key="2">
    <citation type="submission" date="2022-06" db="UniProtKB">
        <authorList>
            <consortium name="EnsemblMetazoa"/>
        </authorList>
    </citation>
    <scope>IDENTIFICATION</scope>
    <source>
        <strain evidence="2">DF5081</strain>
    </source>
</reference>
<name>A0A8R1E488_CAEJA</name>
<feature type="compositionally biased region" description="Polar residues" evidence="1">
    <location>
        <begin position="48"/>
        <end position="64"/>
    </location>
</feature>
<keyword evidence="3" id="KW-1185">Reference proteome</keyword>
<accession>A0A8R1E488</accession>
<dbReference type="EnsemblMetazoa" id="CJA21978.1">
    <property type="protein sequence ID" value="CJA21978.1"/>
    <property type="gene ID" value="WBGene00177550"/>
</dbReference>
<evidence type="ECO:0000256" key="1">
    <source>
        <dbReference type="SAM" id="MobiDB-lite"/>
    </source>
</evidence>
<proteinExistence type="predicted"/>
<evidence type="ECO:0000313" key="3">
    <source>
        <dbReference type="Proteomes" id="UP000005237"/>
    </source>
</evidence>
<dbReference type="AlphaFoldDB" id="A0A8R1E488"/>
<reference evidence="3" key="1">
    <citation type="submission" date="2010-08" db="EMBL/GenBank/DDBJ databases">
        <authorList>
            <consortium name="Caenorhabditis japonica Sequencing Consortium"/>
            <person name="Wilson R.K."/>
        </authorList>
    </citation>
    <scope>NUCLEOTIDE SEQUENCE [LARGE SCALE GENOMIC DNA]</scope>
    <source>
        <strain evidence="3">DF5081</strain>
    </source>
</reference>
<dbReference type="Proteomes" id="UP000005237">
    <property type="component" value="Unassembled WGS sequence"/>
</dbReference>
<protein>
    <submittedName>
        <fullName evidence="2">Uncharacterized protein</fullName>
    </submittedName>
</protein>
<evidence type="ECO:0000313" key="2">
    <source>
        <dbReference type="EnsemblMetazoa" id="CJA21978.1"/>
    </source>
</evidence>